<dbReference type="EMBL" id="GL349480">
    <property type="protein sequence ID" value="KNC53230.1"/>
    <property type="molecule type" value="Genomic_DNA"/>
</dbReference>
<dbReference type="PANTHER" id="PTHR44099">
    <property type="entry name" value="RABCONNECTIN-3B, ISOFORM A"/>
    <property type="match status" value="1"/>
</dbReference>
<dbReference type="InterPro" id="IPR049916">
    <property type="entry name" value="WDR72-like"/>
</dbReference>
<evidence type="ECO:0000313" key="3">
    <source>
        <dbReference type="Proteomes" id="UP000054408"/>
    </source>
</evidence>
<dbReference type="InterPro" id="IPR015943">
    <property type="entry name" value="WD40/YVTN_repeat-like_dom_sf"/>
</dbReference>
<dbReference type="GO" id="GO:0005737">
    <property type="term" value="C:cytoplasm"/>
    <property type="evidence" value="ECO:0007669"/>
    <property type="project" value="TreeGrafter"/>
</dbReference>
<keyword evidence="3" id="KW-1185">Reference proteome</keyword>
<name>A0A0L0DLU9_THETB</name>
<dbReference type="Proteomes" id="UP000054408">
    <property type="component" value="Unassembled WGS sequence"/>
</dbReference>
<dbReference type="PANTHER" id="PTHR44099:SF4">
    <property type="entry name" value="RABCONNECTIN-3B, ISOFORM A"/>
    <property type="match status" value="1"/>
</dbReference>
<dbReference type="SUPFAM" id="SSF50960">
    <property type="entry name" value="TolB, C-terminal domain"/>
    <property type="match status" value="1"/>
</dbReference>
<sequence length="1191" mass="124983">MGTANSLKNAKGMDGRLEVSVSDGGRVALLSVLEPPHGDEIEVLALLPVALHPNAPREHVLLVLYGSGACVLWDVPLGEVLAAAPVPVWMTPKVGKLGLAQGMHEGVLAAVLYSERGHVAVLSLPTLEHVVYSHVQPPDMVADGPWKAMAGLAAATGGATDVMLWASQRAVVALQHSLLASSGASEGQMGPVMLAELEIPDGLGEIVGVAAGPLGRALVVCSGGWLVASVGELEILALHHAPAAASGYVYSGGQWVDESSVVVFQVAGDAVELTLFSLASSPPTVVAVLSSTEDVPSSMVAAEGERARTFAVAVDPETMQLGLVLAPGTNGCSAGSGLPLLRWWPDASEASVCVTSALDTAYNESVPNGRSESERRLTASAGGYEYGVPAYVAWGFDDGSLSLDSMPPAQASGTATMPNSASHPGAVTALLGVDCSADVDSLVLLSGCIDGAVRVWQVDVDGRELTLEVTLRVHITPVLRLEEPPRHAAASLAVGRVAVSVARDGAVAVVAVDMATALFVLPALSSSDVGLVWRPSLDTLLVHDREAEMVHVWQLSTGSRERMIEGQLVPHVLAAATKENFAASARSQAPGSAFGDKSNFLARLAGRGMFDSQVFASWSRLRGVGAVSLFVRVRMIIHAFRTGISELAAMESEPEMHIEVPRALVERAVGRLAALARVLVLSLSPHMSSSPLLSDDGLGEGQSPRGSGLARFGRVPQLVGGEQCERVSAGPAHALLPALTVRRSGWPWRASGEFTARAAVTSAAVLRAFKWTTTVVEGGVVAGRVRRRVRAMVEYVTEVLPRELSQYAMPELAVLAAFYQDVNLDVQRAGRRVISSALLRTNESEVGELVASALATFEGRAATEPRWISAVFMLGILGTLYPSLLDGASACAVTTGLEELASSGPLLFRTTAVSLLGAVMLPWERFVKAGEVVRLTTRALQAASTGSRYQQACVETLMQVSVQVPDEFVVTLQRAVLSAGEDGGESGPYRVLCVQLLARAVYGSASVFEPWAGALVAMIMSLVSGTRSLQHKSLLAECTQLLRVLIHIYPHVDADAASDRVVAPSPESPRVMRVYAAQTGAKIVDVVDHDGPVTAVKFRPGTSGRMLVTLVISTGRLRIMEEVAPLFGGKKAKIRTGFLLEAAGVDFARTVPVNEILQAVRLGWSSGGNAIVVKALRGVEQAFDLPAHLVG</sequence>
<protein>
    <submittedName>
        <fullName evidence="2">Uncharacterized protein</fullName>
    </submittedName>
</protein>
<proteinExistence type="predicted"/>
<accession>A0A0L0DLU9</accession>
<evidence type="ECO:0000256" key="1">
    <source>
        <dbReference type="SAM" id="MobiDB-lite"/>
    </source>
</evidence>
<dbReference type="OrthoDB" id="338622at2759"/>
<evidence type="ECO:0000313" key="2">
    <source>
        <dbReference type="EMBL" id="KNC53230.1"/>
    </source>
</evidence>
<gene>
    <name evidence="2" type="ORF">AMSG_08712</name>
</gene>
<organism evidence="2 3">
    <name type="scientific">Thecamonas trahens ATCC 50062</name>
    <dbReference type="NCBI Taxonomy" id="461836"/>
    <lineage>
        <taxon>Eukaryota</taxon>
        <taxon>Apusozoa</taxon>
        <taxon>Apusomonadida</taxon>
        <taxon>Apusomonadidae</taxon>
        <taxon>Thecamonas</taxon>
    </lineage>
</organism>
<dbReference type="RefSeq" id="XP_013754497.1">
    <property type="nucleotide sequence ID" value="XM_013899043.1"/>
</dbReference>
<dbReference type="GeneID" id="25567341"/>
<dbReference type="STRING" id="461836.A0A0L0DLU9"/>
<dbReference type="InterPro" id="IPR011047">
    <property type="entry name" value="Quinoprotein_ADH-like_sf"/>
</dbReference>
<dbReference type="SUPFAM" id="SSF50998">
    <property type="entry name" value="Quinoprotein alcohol dehydrogenase-like"/>
    <property type="match status" value="1"/>
</dbReference>
<feature type="region of interest" description="Disordered" evidence="1">
    <location>
        <begin position="688"/>
        <end position="707"/>
    </location>
</feature>
<dbReference type="Gene3D" id="2.130.10.10">
    <property type="entry name" value="YVTN repeat-like/Quinoprotein amine dehydrogenase"/>
    <property type="match status" value="1"/>
</dbReference>
<dbReference type="AlphaFoldDB" id="A0A0L0DLU9"/>
<reference evidence="2 3" key="1">
    <citation type="submission" date="2010-05" db="EMBL/GenBank/DDBJ databases">
        <title>The Genome Sequence of Thecamonas trahens ATCC 50062.</title>
        <authorList>
            <consortium name="The Broad Institute Genome Sequencing Platform"/>
            <person name="Russ C."/>
            <person name="Cuomo C."/>
            <person name="Shea T."/>
            <person name="Young S.K."/>
            <person name="Zeng Q."/>
            <person name="Koehrsen M."/>
            <person name="Haas B."/>
            <person name="Borodovsky M."/>
            <person name="Guigo R."/>
            <person name="Alvarado L."/>
            <person name="Berlin A."/>
            <person name="Bochicchio J."/>
            <person name="Borenstein D."/>
            <person name="Chapman S."/>
            <person name="Chen Z."/>
            <person name="Freedman E."/>
            <person name="Gellesch M."/>
            <person name="Goldberg J."/>
            <person name="Griggs A."/>
            <person name="Gujja S."/>
            <person name="Heilman E."/>
            <person name="Heiman D."/>
            <person name="Hepburn T."/>
            <person name="Howarth C."/>
            <person name="Jen D."/>
            <person name="Larson L."/>
            <person name="Mehta T."/>
            <person name="Park D."/>
            <person name="Pearson M."/>
            <person name="Roberts A."/>
            <person name="Saif S."/>
            <person name="Shenoy N."/>
            <person name="Sisk P."/>
            <person name="Stolte C."/>
            <person name="Sykes S."/>
            <person name="Thomson T."/>
            <person name="Walk T."/>
            <person name="White J."/>
            <person name="Yandava C."/>
            <person name="Burger G."/>
            <person name="Gray M.W."/>
            <person name="Holland P.W.H."/>
            <person name="King N."/>
            <person name="Lang F.B.F."/>
            <person name="Roger A.J."/>
            <person name="Ruiz-Trillo I."/>
            <person name="Lander E."/>
            <person name="Nusbaum C."/>
        </authorList>
    </citation>
    <scope>NUCLEOTIDE SEQUENCE [LARGE SCALE GENOMIC DNA]</scope>
    <source>
        <strain evidence="2 3">ATCC 50062</strain>
    </source>
</reference>